<organism evidence="1 2">
    <name type="scientific">Bugula neritina</name>
    <name type="common">Brown bryozoan</name>
    <name type="synonym">Sertularia neritina</name>
    <dbReference type="NCBI Taxonomy" id="10212"/>
    <lineage>
        <taxon>Eukaryota</taxon>
        <taxon>Metazoa</taxon>
        <taxon>Spiralia</taxon>
        <taxon>Lophotrochozoa</taxon>
        <taxon>Bryozoa</taxon>
        <taxon>Gymnolaemata</taxon>
        <taxon>Cheilostomatida</taxon>
        <taxon>Flustrina</taxon>
        <taxon>Buguloidea</taxon>
        <taxon>Bugulidae</taxon>
        <taxon>Bugula</taxon>
    </lineage>
</organism>
<protein>
    <submittedName>
        <fullName evidence="1">Uncharacterized protein</fullName>
    </submittedName>
</protein>
<dbReference type="Proteomes" id="UP000593567">
    <property type="component" value="Unassembled WGS sequence"/>
</dbReference>
<keyword evidence="2" id="KW-1185">Reference proteome</keyword>
<name>A0A7J7J9I5_BUGNE</name>
<dbReference type="EMBL" id="VXIV02002793">
    <property type="protein sequence ID" value="KAF6022889.1"/>
    <property type="molecule type" value="Genomic_DNA"/>
</dbReference>
<accession>A0A7J7J9I5</accession>
<dbReference type="AlphaFoldDB" id="A0A7J7J9I5"/>
<gene>
    <name evidence="1" type="ORF">EB796_018802</name>
</gene>
<evidence type="ECO:0000313" key="1">
    <source>
        <dbReference type="EMBL" id="KAF6022889.1"/>
    </source>
</evidence>
<comment type="caution">
    <text evidence="1">The sequence shown here is derived from an EMBL/GenBank/DDBJ whole genome shotgun (WGS) entry which is preliminary data.</text>
</comment>
<reference evidence="1" key="1">
    <citation type="submission" date="2020-06" db="EMBL/GenBank/DDBJ databases">
        <title>Draft genome of Bugula neritina, a colonial animal packing powerful symbionts and potential medicines.</title>
        <authorList>
            <person name="Rayko M."/>
        </authorList>
    </citation>
    <scope>NUCLEOTIDE SEQUENCE [LARGE SCALE GENOMIC DNA]</scope>
    <source>
        <strain evidence="1">Kwan_BN1</strain>
    </source>
</reference>
<evidence type="ECO:0000313" key="2">
    <source>
        <dbReference type="Proteomes" id="UP000593567"/>
    </source>
</evidence>
<sequence>MDIGLTSPSDFKITDDNCLDCNGGYNFTYGVQVSHSFPATNAKLRFAYKRRVKQARWRYIGLCPIPREPASFYDTRCETAAPNLSPSWNVTPDALNETRQFFPQQGASFDVEVGKSFKNVAIFRMTSYDETLDELCSRSLNSNRIEFRVWFIRVCYSFPIDKYYLLDRLGLEDPIAPTTSPAPFTGGNVNFDLQLDSKPV</sequence>
<proteinExistence type="predicted"/>